<name>D6MJX0_9ASPA</name>
<evidence type="ECO:0000256" key="4">
    <source>
        <dbReference type="SAM" id="MobiDB-lite"/>
    </source>
</evidence>
<dbReference type="GO" id="GO:0043565">
    <property type="term" value="F:sequence-specific DNA binding"/>
    <property type="evidence" value="ECO:0007669"/>
    <property type="project" value="InterPro"/>
</dbReference>
<dbReference type="PANTHER" id="PTHR47255">
    <property type="entry name" value="GATA TRANSCRIPTION FACTOR 22-RELATED"/>
    <property type="match status" value="1"/>
</dbReference>
<dbReference type="AlphaFoldDB" id="D6MJX0"/>
<reference evidence="6" key="2">
    <citation type="journal article" date="2010" name="Genomics">
        <title>Analysis of floral transcription factors from Lycoris longituba.</title>
        <authorList>
            <person name="He Q.L."/>
            <person name="Cui S.J."/>
            <person name="Gu J.L."/>
            <person name="Zhang H."/>
            <person name="Wang M.X."/>
            <person name="Zhou Y."/>
            <person name="Zhang L."/>
            <person name="Huang M.R."/>
        </authorList>
    </citation>
    <scope>NUCLEOTIDE SEQUENCE</scope>
</reference>
<feature type="compositionally biased region" description="Polar residues" evidence="4">
    <location>
        <begin position="74"/>
        <end position="92"/>
    </location>
</feature>
<feature type="non-terminal residue" evidence="6">
    <location>
        <position position="1"/>
    </location>
</feature>
<evidence type="ECO:0000259" key="5">
    <source>
        <dbReference type="SMART" id="SM00401"/>
    </source>
</evidence>
<evidence type="ECO:0000256" key="2">
    <source>
        <dbReference type="ARBA" id="ARBA00022771"/>
    </source>
</evidence>
<keyword evidence="1" id="KW-0479">Metal-binding</keyword>
<dbReference type="GO" id="GO:0008270">
    <property type="term" value="F:zinc ion binding"/>
    <property type="evidence" value="ECO:0007669"/>
    <property type="project" value="UniProtKB-KW"/>
</dbReference>
<sequence length="160" mass="17870">TRASRERKNQIKFISFGSLSASADHQQIINQSDLQRVTSIFKDLSFIAMDLSNGKEWGSIDPRIRENPDPISPPDSNANGSKSCSDWKTTKTPLWRGGPNGPKSLCNGWGIRYRKKRREVKGLKMNGLGLKKKCKSRIFGEEEEQAAIGLMNLSSGLVYI</sequence>
<keyword evidence="3" id="KW-0862">Zinc</keyword>
<feature type="region of interest" description="Disordered" evidence="4">
    <location>
        <begin position="57"/>
        <end position="99"/>
    </location>
</feature>
<reference evidence="6" key="1">
    <citation type="submission" date="2009-05" db="EMBL/GenBank/DDBJ databases">
        <authorList>
            <person name="Huang M."/>
            <person name="He Q."/>
            <person name="Zhang L."/>
            <person name="Cui S."/>
            <person name="Wang M."/>
            <person name="Zhou Y."/>
        </authorList>
    </citation>
    <scope>NUCLEOTIDE SEQUENCE</scope>
</reference>
<organism evidence="6">
    <name type="scientific">Lycoris longituba</name>
    <dbReference type="NCBI Taxonomy" id="272140"/>
    <lineage>
        <taxon>Eukaryota</taxon>
        <taxon>Viridiplantae</taxon>
        <taxon>Streptophyta</taxon>
        <taxon>Embryophyta</taxon>
        <taxon>Tracheophyta</taxon>
        <taxon>Spermatophyta</taxon>
        <taxon>Magnoliopsida</taxon>
        <taxon>Liliopsida</taxon>
        <taxon>Asparagales</taxon>
        <taxon>Amaryllidaceae</taxon>
        <taxon>Amaryllidoideae</taxon>
        <taxon>Lycoris</taxon>
    </lineage>
</organism>
<keyword evidence="2" id="KW-0863">Zinc-finger</keyword>
<dbReference type="SUPFAM" id="SSF57716">
    <property type="entry name" value="Glucocorticoid receptor-like (DNA-binding domain)"/>
    <property type="match status" value="1"/>
</dbReference>
<accession>D6MJX0</accession>
<dbReference type="CDD" id="cd00202">
    <property type="entry name" value="ZnF_GATA"/>
    <property type="match status" value="1"/>
</dbReference>
<evidence type="ECO:0000256" key="3">
    <source>
        <dbReference type="ARBA" id="ARBA00022833"/>
    </source>
</evidence>
<proteinExistence type="evidence at transcript level"/>
<evidence type="ECO:0000313" key="6">
    <source>
        <dbReference type="EMBL" id="ADG57817.1"/>
    </source>
</evidence>
<dbReference type="InterPro" id="IPR052138">
    <property type="entry name" value="GATA_ZnFinger_Domain"/>
</dbReference>
<evidence type="ECO:0000256" key="1">
    <source>
        <dbReference type="ARBA" id="ARBA00022723"/>
    </source>
</evidence>
<dbReference type="GO" id="GO:0006355">
    <property type="term" value="P:regulation of DNA-templated transcription"/>
    <property type="evidence" value="ECO:0007669"/>
    <property type="project" value="InterPro"/>
</dbReference>
<dbReference type="InterPro" id="IPR000679">
    <property type="entry name" value="Znf_GATA"/>
</dbReference>
<dbReference type="SMART" id="SM00401">
    <property type="entry name" value="ZnF_GATA"/>
    <property type="match status" value="1"/>
</dbReference>
<dbReference type="InterPro" id="IPR013088">
    <property type="entry name" value="Znf_NHR/GATA"/>
</dbReference>
<dbReference type="PANTHER" id="PTHR47255:SF4">
    <property type="entry name" value="GATA ZINC FINGER DOMAIN-CONTAINING PROTEIN 12"/>
    <property type="match status" value="1"/>
</dbReference>
<protein>
    <submittedName>
        <fullName evidence="6">Transcription factor</fullName>
    </submittedName>
</protein>
<dbReference type="Gene3D" id="3.30.50.10">
    <property type="entry name" value="Erythroid Transcription Factor GATA-1, subunit A"/>
    <property type="match status" value="1"/>
</dbReference>
<dbReference type="Pfam" id="PF00320">
    <property type="entry name" value="GATA"/>
    <property type="match status" value="1"/>
</dbReference>
<dbReference type="EMBL" id="GQ165826">
    <property type="protein sequence ID" value="ADG57817.1"/>
    <property type="molecule type" value="mRNA"/>
</dbReference>
<feature type="domain" description="GATA-type" evidence="5">
    <location>
        <begin position="78"/>
        <end position="138"/>
    </location>
</feature>